<dbReference type="OrthoDB" id="2153609at2759"/>
<keyword evidence="3" id="KW-1185">Reference proteome</keyword>
<dbReference type="EMBL" id="CBTN010000019">
    <property type="protein sequence ID" value="CDH53710.1"/>
    <property type="molecule type" value="Genomic_DNA"/>
</dbReference>
<comment type="caution">
    <text evidence="2">The sequence shown here is derived from an EMBL/GenBank/DDBJ whole genome shotgun (WGS) entry which is preliminary data.</text>
</comment>
<dbReference type="Gene3D" id="1.20.1280.50">
    <property type="match status" value="1"/>
</dbReference>
<dbReference type="InterPro" id="IPR001810">
    <property type="entry name" value="F-box_dom"/>
</dbReference>
<dbReference type="AlphaFoldDB" id="A0A068RVF7"/>
<feature type="domain" description="F-box" evidence="1">
    <location>
        <begin position="1"/>
        <end position="34"/>
    </location>
</feature>
<dbReference type="VEuPathDB" id="FungiDB:LCOR_05036.1"/>
<reference evidence="2" key="1">
    <citation type="submission" date="2013-08" db="EMBL/GenBank/DDBJ databases">
        <title>Gene expansion shapes genome architecture in the human pathogen Lichtheimia corymbifera: an evolutionary genomics analysis in the ancient terrestrial Mucorales (Mucoromycotina).</title>
        <authorList>
            <person name="Schwartze V.U."/>
            <person name="Winter S."/>
            <person name="Shelest E."/>
            <person name="Marcet-Houben M."/>
            <person name="Horn F."/>
            <person name="Wehner S."/>
            <person name="Hoffmann K."/>
            <person name="Riege K."/>
            <person name="Sammeth M."/>
            <person name="Nowrousian M."/>
            <person name="Valiante V."/>
            <person name="Linde J."/>
            <person name="Jacobsen I.D."/>
            <person name="Marz M."/>
            <person name="Brakhage A.A."/>
            <person name="Gabaldon T."/>
            <person name="Bocker S."/>
            <person name="Voigt K."/>
        </authorList>
    </citation>
    <scope>NUCLEOTIDE SEQUENCE [LARGE SCALE GENOMIC DNA]</scope>
    <source>
        <strain evidence="2">FSU 9682</strain>
    </source>
</reference>
<dbReference type="Proteomes" id="UP000027586">
    <property type="component" value="Unassembled WGS sequence"/>
</dbReference>
<accession>A0A068RVF7</accession>
<organism evidence="2 3">
    <name type="scientific">Lichtheimia corymbifera JMRC:FSU:9682</name>
    <dbReference type="NCBI Taxonomy" id="1263082"/>
    <lineage>
        <taxon>Eukaryota</taxon>
        <taxon>Fungi</taxon>
        <taxon>Fungi incertae sedis</taxon>
        <taxon>Mucoromycota</taxon>
        <taxon>Mucoromycotina</taxon>
        <taxon>Mucoromycetes</taxon>
        <taxon>Mucorales</taxon>
        <taxon>Lichtheimiaceae</taxon>
        <taxon>Lichtheimia</taxon>
    </lineage>
</organism>
<name>A0A068RVF7_9FUNG</name>
<evidence type="ECO:0000313" key="2">
    <source>
        <dbReference type="EMBL" id="CDH53710.1"/>
    </source>
</evidence>
<sequence length="188" mass="21274">MDLLPPEIIIHTLKYLSLADLVRAERTCKSMQAFCHWEIEHRITTGPLKNDWGVLVHLDQANATATHFDTKTRQVTYKIEMEKPIQIKTMFDHRRQIQCSLLRRNQYREDFVFTVEKGISEGATIPVAASGADLCKVNGALTRVSPINHSSNDDNGAYDKKRLLAPSPLVYSLQLTQMQIPLSTIAAQ</sequence>
<dbReference type="Pfam" id="PF12937">
    <property type="entry name" value="F-box-like"/>
    <property type="match status" value="1"/>
</dbReference>
<dbReference type="InterPro" id="IPR036047">
    <property type="entry name" value="F-box-like_dom_sf"/>
</dbReference>
<evidence type="ECO:0000259" key="1">
    <source>
        <dbReference type="PROSITE" id="PS50181"/>
    </source>
</evidence>
<evidence type="ECO:0000313" key="3">
    <source>
        <dbReference type="Proteomes" id="UP000027586"/>
    </source>
</evidence>
<dbReference type="PROSITE" id="PS50181">
    <property type="entry name" value="FBOX"/>
    <property type="match status" value="1"/>
</dbReference>
<dbReference type="SUPFAM" id="SSF81383">
    <property type="entry name" value="F-box domain"/>
    <property type="match status" value="1"/>
</dbReference>
<proteinExistence type="predicted"/>
<gene>
    <name evidence="2" type="ORF">LCOR_05036.1</name>
</gene>
<protein>
    <recommendedName>
        <fullName evidence="1">F-box domain-containing protein</fullName>
    </recommendedName>
</protein>